<dbReference type="RefSeq" id="WP_165028258.1">
    <property type="nucleotide sequence ID" value="NZ_JAAKZF010000014.1"/>
</dbReference>
<sequence>MDLAAGLPAALPEPFAGAAFAVDFAAADFAAAGLADVDLPAAGLAEVLPAGLGAVALAAGCLDAAGFAADFAGATFAVVFAVADFAAVLAVDFVTGFDAAGFEVLAADGFAIVLFATGLAVAFTCLAEAALAGFVVPVFVGVAGLDGASAGFAFGAAVLFVVLANFASLVFSVAGFLSFAAAPSQLFRPSSICCEIEPKTIVPPMYCDKVAARKPCLCVSFGMIFLVEQRLNSGGQSIAGC</sequence>
<keyword evidence="1" id="KW-0472">Membrane</keyword>
<keyword evidence="3" id="KW-1185">Reference proteome</keyword>
<evidence type="ECO:0000313" key="3">
    <source>
        <dbReference type="Proteomes" id="UP001642900"/>
    </source>
</evidence>
<feature type="transmembrane region" description="Helical" evidence="1">
    <location>
        <begin position="152"/>
        <end position="182"/>
    </location>
</feature>
<dbReference type="Proteomes" id="UP001642900">
    <property type="component" value="Unassembled WGS sequence"/>
</dbReference>
<name>A0A6G4WDD3_9HYPH</name>
<keyword evidence="1" id="KW-1133">Transmembrane helix</keyword>
<feature type="transmembrane region" description="Helical" evidence="1">
    <location>
        <begin position="74"/>
        <end position="97"/>
    </location>
</feature>
<gene>
    <name evidence="2" type="ORF">G6N73_13315</name>
</gene>
<accession>A0A6G4WDD3</accession>
<organism evidence="2 3">
    <name type="scientific">Allomesorhizobium camelthorni</name>
    <dbReference type="NCBI Taxonomy" id="475069"/>
    <lineage>
        <taxon>Bacteria</taxon>
        <taxon>Pseudomonadati</taxon>
        <taxon>Pseudomonadota</taxon>
        <taxon>Alphaproteobacteria</taxon>
        <taxon>Hyphomicrobiales</taxon>
        <taxon>Phyllobacteriaceae</taxon>
        <taxon>Allomesorhizobium</taxon>
    </lineage>
</organism>
<proteinExistence type="predicted"/>
<evidence type="ECO:0000313" key="2">
    <source>
        <dbReference type="EMBL" id="NGO52150.1"/>
    </source>
</evidence>
<feature type="transmembrane region" description="Helical" evidence="1">
    <location>
        <begin position="47"/>
        <end position="68"/>
    </location>
</feature>
<reference evidence="2 3" key="1">
    <citation type="submission" date="2020-02" db="EMBL/GenBank/DDBJ databases">
        <title>Genome sequence of strain CCNWXJ40-4.</title>
        <authorList>
            <person name="Gao J."/>
            <person name="Sun J."/>
        </authorList>
    </citation>
    <scope>NUCLEOTIDE SEQUENCE [LARGE SCALE GENOMIC DNA]</scope>
    <source>
        <strain evidence="2 3">CCNWXJ 40-4</strain>
    </source>
</reference>
<feature type="transmembrane region" description="Helical" evidence="1">
    <location>
        <begin position="109"/>
        <end position="140"/>
    </location>
</feature>
<keyword evidence="1" id="KW-0812">Transmembrane</keyword>
<dbReference type="AlphaFoldDB" id="A0A6G4WDD3"/>
<protein>
    <submittedName>
        <fullName evidence="2">Uncharacterized protein</fullName>
    </submittedName>
</protein>
<dbReference type="EMBL" id="JAAKZF010000014">
    <property type="protein sequence ID" value="NGO52150.1"/>
    <property type="molecule type" value="Genomic_DNA"/>
</dbReference>
<comment type="caution">
    <text evidence="2">The sequence shown here is derived from an EMBL/GenBank/DDBJ whole genome shotgun (WGS) entry which is preliminary data.</text>
</comment>
<evidence type="ECO:0000256" key="1">
    <source>
        <dbReference type="SAM" id="Phobius"/>
    </source>
</evidence>